<dbReference type="Pfam" id="PF02113">
    <property type="entry name" value="Peptidase_S13"/>
    <property type="match status" value="2"/>
</dbReference>
<evidence type="ECO:0000313" key="4">
    <source>
        <dbReference type="EMBL" id="NKI32761.1"/>
    </source>
</evidence>
<keyword evidence="3" id="KW-0732">Signal</keyword>
<name>A0ABX1GS53_9FLAO</name>
<dbReference type="SUPFAM" id="SSF56601">
    <property type="entry name" value="beta-lactamase/transpeptidase-like"/>
    <property type="match status" value="1"/>
</dbReference>
<feature type="chain" id="PRO_5046128757" evidence="3">
    <location>
        <begin position="39"/>
        <end position="433"/>
    </location>
</feature>
<dbReference type="RefSeq" id="WP_168552937.1">
    <property type="nucleotide sequence ID" value="NZ_JAAWWL010000002.1"/>
</dbReference>
<dbReference type="PANTHER" id="PTHR30023:SF0">
    <property type="entry name" value="PENICILLIN-SENSITIVE CARBOXYPEPTIDASE A"/>
    <property type="match status" value="1"/>
</dbReference>
<comment type="similarity">
    <text evidence="1">Belongs to the peptidase S13 family.</text>
</comment>
<dbReference type="Gene3D" id="3.40.710.10">
    <property type="entry name" value="DD-peptidase/beta-lactamase superfamily"/>
    <property type="match status" value="1"/>
</dbReference>
<evidence type="ECO:0000313" key="5">
    <source>
        <dbReference type="Proteomes" id="UP000718451"/>
    </source>
</evidence>
<comment type="caution">
    <text evidence="4">The sequence shown here is derived from an EMBL/GenBank/DDBJ whole genome shotgun (WGS) entry which is preliminary data.</text>
</comment>
<evidence type="ECO:0000256" key="1">
    <source>
        <dbReference type="ARBA" id="ARBA00006096"/>
    </source>
</evidence>
<accession>A0ABX1GS53</accession>
<dbReference type="PANTHER" id="PTHR30023">
    <property type="entry name" value="D-ALANYL-D-ALANINE CARBOXYPEPTIDASE"/>
    <property type="match status" value="1"/>
</dbReference>
<dbReference type="Proteomes" id="UP000718451">
    <property type="component" value="Unassembled WGS sequence"/>
</dbReference>
<dbReference type="EMBL" id="JAAWWL010000002">
    <property type="protein sequence ID" value="NKI32761.1"/>
    <property type="molecule type" value="Genomic_DNA"/>
</dbReference>
<keyword evidence="2" id="KW-0378">Hydrolase</keyword>
<proteinExistence type="inferred from homology"/>
<reference evidence="4 5" key="1">
    <citation type="submission" date="2020-04" db="EMBL/GenBank/DDBJ databases">
        <authorList>
            <person name="Yoon J."/>
        </authorList>
    </citation>
    <scope>NUCLEOTIDE SEQUENCE [LARGE SCALE GENOMIC DNA]</scope>
    <source>
        <strain evidence="4 5">DJ-13</strain>
    </source>
</reference>
<gene>
    <name evidence="4" type="ORF">HCU67_12460</name>
</gene>
<keyword evidence="4" id="KW-0645">Protease</keyword>
<dbReference type="PRINTS" id="PR00922">
    <property type="entry name" value="DADACBPTASE3"/>
</dbReference>
<evidence type="ECO:0000256" key="2">
    <source>
        <dbReference type="ARBA" id="ARBA00022801"/>
    </source>
</evidence>
<organism evidence="4 5">
    <name type="scientific">Croceivirga thetidis</name>
    <dbReference type="NCBI Taxonomy" id="2721623"/>
    <lineage>
        <taxon>Bacteria</taxon>
        <taxon>Pseudomonadati</taxon>
        <taxon>Bacteroidota</taxon>
        <taxon>Flavobacteriia</taxon>
        <taxon>Flavobacteriales</taxon>
        <taxon>Flavobacteriaceae</taxon>
        <taxon>Croceivirga</taxon>
    </lineage>
</organism>
<evidence type="ECO:0000256" key="3">
    <source>
        <dbReference type="SAM" id="SignalP"/>
    </source>
</evidence>
<protein>
    <submittedName>
        <fullName evidence="4">D-alanyl-D-alanine carboxypeptidase</fullName>
    </submittedName>
</protein>
<feature type="signal peptide" evidence="3">
    <location>
        <begin position="1"/>
        <end position="38"/>
    </location>
</feature>
<dbReference type="GO" id="GO:0004180">
    <property type="term" value="F:carboxypeptidase activity"/>
    <property type="evidence" value="ECO:0007669"/>
    <property type="project" value="UniProtKB-KW"/>
</dbReference>
<dbReference type="PROSITE" id="PS51257">
    <property type="entry name" value="PROKAR_LIPOPROTEIN"/>
    <property type="match status" value="1"/>
</dbReference>
<keyword evidence="4" id="KW-0121">Carboxypeptidase</keyword>
<dbReference type="InterPro" id="IPR000667">
    <property type="entry name" value="Peptidase_S13"/>
</dbReference>
<sequence length="433" mass="49949">MKSKTQPALFQNFSIKTIRFLFFALVLASCKSTFTTNALDPSLFDYLERGNEQFNGLLVVNPINQDTLIGHNHRKYFIPASNVKIFTFYAGIKLQKARIPTLKYHLSDSTLFVQPTGDPTFLNPNFGDSTAFNFLKNYSKIALITNNYVGDKFMPGWAWEDYPYYFSPEITAFPIHRNVVQVYKNDSLLVSPSFFESKFSISDSLPIRKQHSNYFFVPNNLKDTLQIPFLTDSELMAKLLQDILDNEVVVSKKALSRNQVLHGMPTDSIYKQMLWESDNFTAEQLMLVNSSMLSDTLSFTKTRDFILENHLQGLKQQPRWVDGSGLSRYNLFTPESFVTVLNMLREDIREERLFHLFPAWNAEGTVQKPTTEENYFIYAKSGSMGNIYNLSGYLKTQQGKVLIFSLMSNNSRRKSSAIRTEMYRLLQTIHLSY</sequence>
<dbReference type="InterPro" id="IPR012338">
    <property type="entry name" value="Beta-lactam/transpept-like"/>
</dbReference>
<keyword evidence="5" id="KW-1185">Reference proteome</keyword>